<evidence type="ECO:0000256" key="1">
    <source>
        <dbReference type="ARBA" id="ARBA00022448"/>
    </source>
</evidence>
<organism evidence="9 10">
    <name type="scientific">Jutongia hominis</name>
    <dbReference type="NCBI Taxonomy" id="2763664"/>
    <lineage>
        <taxon>Bacteria</taxon>
        <taxon>Bacillati</taxon>
        <taxon>Bacillota</taxon>
        <taxon>Clostridia</taxon>
        <taxon>Lachnospirales</taxon>
        <taxon>Lachnospiraceae</taxon>
        <taxon>Jutongia</taxon>
    </lineage>
</organism>
<keyword evidence="10" id="KW-1185">Reference proteome</keyword>
<dbReference type="HAMAP" id="MF_00479">
    <property type="entry name" value="RsxG_RnfG"/>
    <property type="match status" value="1"/>
</dbReference>
<dbReference type="Pfam" id="PF04205">
    <property type="entry name" value="FMN_bind"/>
    <property type="match status" value="1"/>
</dbReference>
<evidence type="ECO:0000256" key="6">
    <source>
        <dbReference type="HAMAP-Rule" id="MF_00479"/>
    </source>
</evidence>
<accession>A0ABR7MTR1</accession>
<dbReference type="InterPro" id="IPR007329">
    <property type="entry name" value="FMN-bd"/>
</dbReference>
<proteinExistence type="inferred from homology"/>
<gene>
    <name evidence="6" type="primary">rnfG</name>
    <name evidence="9" type="ORF">H8700_02585</name>
</gene>
<keyword evidence="4 6" id="KW-0288">FMN</keyword>
<evidence type="ECO:0000313" key="9">
    <source>
        <dbReference type="EMBL" id="MBC8556598.1"/>
    </source>
</evidence>
<keyword evidence="3 6" id="KW-0285">Flavoprotein</keyword>
<dbReference type="SMART" id="SM00900">
    <property type="entry name" value="FMN_bind"/>
    <property type="match status" value="1"/>
</dbReference>
<name>A0ABR7MTR1_9FIRM</name>
<keyword evidence="2 6" id="KW-0597">Phosphoprotein</keyword>
<reference evidence="9 10" key="1">
    <citation type="submission" date="2020-08" db="EMBL/GenBank/DDBJ databases">
        <title>Genome public.</title>
        <authorList>
            <person name="Liu C."/>
            <person name="Sun Q."/>
        </authorList>
    </citation>
    <scope>NUCLEOTIDE SEQUENCE [LARGE SCALE GENOMIC DNA]</scope>
    <source>
        <strain evidence="9 10">BX3</strain>
    </source>
</reference>
<protein>
    <recommendedName>
        <fullName evidence="6">Ion-translocating oxidoreductase complex subunit G</fullName>
        <ecNumber evidence="6">7.-.-.-</ecNumber>
    </recommendedName>
    <alternativeName>
        <fullName evidence="6">Rnf electron transport complex subunit G</fullName>
    </alternativeName>
</protein>
<evidence type="ECO:0000256" key="7">
    <source>
        <dbReference type="SAM" id="Phobius"/>
    </source>
</evidence>
<dbReference type="RefSeq" id="WP_022142155.1">
    <property type="nucleotide sequence ID" value="NZ_JACRSW010000009.1"/>
</dbReference>
<comment type="cofactor">
    <cofactor evidence="6">
        <name>FMN</name>
        <dbReference type="ChEBI" id="CHEBI:58210"/>
    </cofactor>
</comment>
<comment type="function">
    <text evidence="6">Part of a membrane-bound complex that couples electron transfer with translocation of ions across the membrane.</text>
</comment>
<dbReference type="Proteomes" id="UP000637513">
    <property type="component" value="Unassembled WGS sequence"/>
</dbReference>
<evidence type="ECO:0000256" key="5">
    <source>
        <dbReference type="ARBA" id="ARBA00022982"/>
    </source>
</evidence>
<evidence type="ECO:0000259" key="8">
    <source>
        <dbReference type="SMART" id="SM00900"/>
    </source>
</evidence>
<evidence type="ECO:0000256" key="2">
    <source>
        <dbReference type="ARBA" id="ARBA00022553"/>
    </source>
</evidence>
<comment type="similarity">
    <text evidence="6">Belongs to the RnfG family.</text>
</comment>
<feature type="modified residue" description="FMN phosphoryl threonine" evidence="6">
    <location>
        <position position="195"/>
    </location>
</feature>
<dbReference type="PANTHER" id="PTHR36118">
    <property type="entry name" value="ION-TRANSLOCATING OXIDOREDUCTASE COMPLEX SUBUNIT G"/>
    <property type="match status" value="1"/>
</dbReference>
<dbReference type="NCBIfam" id="TIGR01947">
    <property type="entry name" value="rnfG"/>
    <property type="match status" value="1"/>
</dbReference>
<keyword evidence="6 7" id="KW-0472">Membrane</keyword>
<comment type="subcellular location">
    <subcellularLocation>
        <location evidence="6">Cell membrane</location>
        <topology evidence="6">Single-pass membrane protein</topology>
    </subcellularLocation>
</comment>
<evidence type="ECO:0000313" key="10">
    <source>
        <dbReference type="Proteomes" id="UP000637513"/>
    </source>
</evidence>
<comment type="subunit">
    <text evidence="6">The complex is composed of six subunits: RnfA, RnfB, RnfC, RnfD, RnfE and RnfG.</text>
</comment>
<sequence>MANNEKSQNTLVHDTICLFLITLIAGILLGGVYMITKKPIDKQNEKTKQEAYAAVYSGAEFASDKDLDTKVADFQKDLTAGKIKTKAGEVLSDVIISEVMKATVDGKDAGYVITCSGKGYGGNVQLALGIDDKGTVKGIKVTDCSNETPGLGQNSANESWNQQYVGANSSQDINVVKDGSGKIKDGTVNAITSATITSKAVTRAVDGALLFVSSLAE</sequence>
<dbReference type="InterPro" id="IPR010209">
    <property type="entry name" value="Ion_transpt_RnfG/RsxG"/>
</dbReference>
<evidence type="ECO:0000256" key="3">
    <source>
        <dbReference type="ARBA" id="ARBA00022630"/>
    </source>
</evidence>
<evidence type="ECO:0000256" key="4">
    <source>
        <dbReference type="ARBA" id="ARBA00022643"/>
    </source>
</evidence>
<dbReference type="EMBL" id="JACRSW010000009">
    <property type="protein sequence ID" value="MBC8556598.1"/>
    <property type="molecule type" value="Genomic_DNA"/>
</dbReference>
<keyword evidence="6 7" id="KW-1133">Transmembrane helix</keyword>
<keyword evidence="6" id="KW-1003">Cell membrane</keyword>
<comment type="caution">
    <text evidence="9">The sequence shown here is derived from an EMBL/GenBank/DDBJ whole genome shotgun (WGS) entry which is preliminary data.</text>
</comment>
<dbReference type="PIRSF" id="PIRSF006091">
    <property type="entry name" value="E_trnsport_RnfG"/>
    <property type="match status" value="1"/>
</dbReference>
<dbReference type="EC" id="7.-.-.-" evidence="6"/>
<keyword evidence="1 6" id="KW-0813">Transport</keyword>
<keyword evidence="5 6" id="KW-0249">Electron transport</keyword>
<dbReference type="PANTHER" id="PTHR36118:SF1">
    <property type="entry name" value="ION-TRANSLOCATING OXIDOREDUCTASE COMPLEX SUBUNIT G"/>
    <property type="match status" value="1"/>
</dbReference>
<feature type="transmembrane region" description="Helical" evidence="7">
    <location>
        <begin position="12"/>
        <end position="36"/>
    </location>
</feature>
<keyword evidence="6 7" id="KW-0812">Transmembrane</keyword>
<keyword evidence="6" id="KW-1278">Translocase</keyword>
<feature type="domain" description="FMN-binding" evidence="8">
    <location>
        <begin position="119"/>
        <end position="212"/>
    </location>
</feature>